<keyword evidence="7" id="KW-1185">Reference proteome</keyword>
<dbReference type="GO" id="GO:0034599">
    <property type="term" value="P:cellular response to oxidative stress"/>
    <property type="evidence" value="ECO:0007669"/>
    <property type="project" value="TreeGrafter"/>
</dbReference>
<dbReference type="GO" id="GO:0004601">
    <property type="term" value="F:peroxidase activity"/>
    <property type="evidence" value="ECO:0007669"/>
    <property type="project" value="UniProtKB-KW"/>
</dbReference>
<dbReference type="Gene3D" id="3.40.30.10">
    <property type="entry name" value="Glutaredoxin"/>
    <property type="match status" value="1"/>
</dbReference>
<evidence type="ECO:0000256" key="3">
    <source>
        <dbReference type="ARBA" id="ARBA00023002"/>
    </source>
</evidence>
<keyword evidence="3 5" id="KW-0560">Oxidoreductase</keyword>
<comment type="caution">
    <text evidence="6">The sequence shown here is derived from an EMBL/GenBank/DDBJ whole genome shotgun (WGS) entry which is preliminary data.</text>
</comment>
<dbReference type="PIRSF" id="PIRSF000303">
    <property type="entry name" value="Glutathion_perox"/>
    <property type="match status" value="1"/>
</dbReference>
<evidence type="ECO:0000256" key="4">
    <source>
        <dbReference type="PIRSR" id="PIRSR000303-1"/>
    </source>
</evidence>
<dbReference type="STRING" id="281362.AT959_05905"/>
<accession>A0A133XLR5</accession>
<evidence type="ECO:0000313" key="6">
    <source>
        <dbReference type="EMBL" id="KXB31876.1"/>
    </source>
</evidence>
<dbReference type="Pfam" id="PF00255">
    <property type="entry name" value="GSHPx"/>
    <property type="match status" value="1"/>
</dbReference>
<evidence type="ECO:0000256" key="1">
    <source>
        <dbReference type="ARBA" id="ARBA00006926"/>
    </source>
</evidence>
<sequence>MTAALYDIPLNKIDGSAASLREHAGEVLLIVNVASKCGLTPQYAGLEKLHETYGERKFAVLGFPTNDFAGQEPGSDSEIAAFCTANFGVQFPMYSKLVATGPDKHPLYVHLTAAQPETEGRAAVETMLRGYKIEPTAAPEVVWNFEKFLVDRSGRVVRRFAPDIVPDAAELVGAIESEIARA</sequence>
<keyword evidence="2 5" id="KW-0575">Peroxidase</keyword>
<organism evidence="6 7">
    <name type="scientific">Dechloromonas denitrificans</name>
    <dbReference type="NCBI Taxonomy" id="281362"/>
    <lineage>
        <taxon>Bacteria</taxon>
        <taxon>Pseudomonadati</taxon>
        <taxon>Pseudomonadota</taxon>
        <taxon>Betaproteobacteria</taxon>
        <taxon>Rhodocyclales</taxon>
        <taxon>Azonexaceae</taxon>
        <taxon>Dechloromonas</taxon>
    </lineage>
</organism>
<dbReference type="PANTHER" id="PTHR11592:SF40">
    <property type="entry name" value="THIOREDOXIN_GLUTATHIONE PEROXIDASE BTUE"/>
    <property type="match status" value="1"/>
</dbReference>
<dbReference type="InterPro" id="IPR000889">
    <property type="entry name" value="Glutathione_peroxidase"/>
</dbReference>
<reference evidence="6 7" key="1">
    <citation type="submission" date="2015-12" db="EMBL/GenBank/DDBJ databases">
        <title>Nitrous oxide reduction kinetics distinguish bacteria harboring typical versus atypical NosZ.</title>
        <authorList>
            <person name="Yoon S."/>
            <person name="Nissen S."/>
            <person name="Park D."/>
            <person name="Sanford R.A."/>
            <person name="Loeffler F.E."/>
        </authorList>
    </citation>
    <scope>NUCLEOTIDE SEQUENCE [LARGE SCALE GENOMIC DNA]</scope>
    <source>
        <strain evidence="6 7">ATCC BAA-841</strain>
    </source>
</reference>
<name>A0A133XLR5_9RHOO</name>
<dbReference type="AlphaFoldDB" id="A0A133XLR5"/>
<dbReference type="CDD" id="cd00340">
    <property type="entry name" value="GSH_Peroxidase"/>
    <property type="match status" value="1"/>
</dbReference>
<dbReference type="PANTHER" id="PTHR11592">
    <property type="entry name" value="GLUTATHIONE PEROXIDASE"/>
    <property type="match status" value="1"/>
</dbReference>
<dbReference type="RefSeq" id="WP_066881605.1">
    <property type="nucleotide sequence ID" value="NZ_LODL01000010.1"/>
</dbReference>
<protein>
    <recommendedName>
        <fullName evidence="5">Glutathione peroxidase</fullName>
    </recommendedName>
</protein>
<dbReference type="PRINTS" id="PR01011">
    <property type="entry name" value="GLUTPROXDASE"/>
</dbReference>
<dbReference type="PROSITE" id="PS51355">
    <property type="entry name" value="GLUTATHIONE_PEROXID_3"/>
    <property type="match status" value="1"/>
</dbReference>
<feature type="active site" evidence="4">
    <location>
        <position position="37"/>
    </location>
</feature>
<evidence type="ECO:0000256" key="2">
    <source>
        <dbReference type="ARBA" id="ARBA00022559"/>
    </source>
</evidence>
<evidence type="ECO:0000256" key="5">
    <source>
        <dbReference type="RuleBase" id="RU000499"/>
    </source>
</evidence>
<evidence type="ECO:0000313" key="7">
    <source>
        <dbReference type="Proteomes" id="UP000070186"/>
    </source>
</evidence>
<dbReference type="InterPro" id="IPR036249">
    <property type="entry name" value="Thioredoxin-like_sf"/>
</dbReference>
<gene>
    <name evidence="6" type="ORF">AT959_05905</name>
</gene>
<dbReference type="EMBL" id="LODL01000010">
    <property type="protein sequence ID" value="KXB31876.1"/>
    <property type="molecule type" value="Genomic_DNA"/>
</dbReference>
<dbReference type="Proteomes" id="UP000070186">
    <property type="component" value="Unassembled WGS sequence"/>
</dbReference>
<comment type="similarity">
    <text evidence="1 5">Belongs to the glutathione peroxidase family.</text>
</comment>
<dbReference type="SUPFAM" id="SSF52833">
    <property type="entry name" value="Thioredoxin-like"/>
    <property type="match status" value="1"/>
</dbReference>
<proteinExistence type="inferred from homology"/>